<feature type="region of interest" description="Disordered" evidence="1">
    <location>
        <begin position="1"/>
        <end position="101"/>
    </location>
</feature>
<feature type="compositionally biased region" description="Polar residues" evidence="1">
    <location>
        <begin position="166"/>
        <end position="175"/>
    </location>
</feature>
<proteinExistence type="predicted"/>
<feature type="region of interest" description="Disordered" evidence="1">
    <location>
        <begin position="289"/>
        <end position="325"/>
    </location>
</feature>
<feature type="compositionally biased region" description="Low complexity" evidence="1">
    <location>
        <begin position="429"/>
        <end position="448"/>
    </location>
</feature>
<name>A0A8T9B4B2_9HELO</name>
<feature type="compositionally biased region" description="Gly residues" evidence="1">
    <location>
        <begin position="85"/>
        <end position="97"/>
    </location>
</feature>
<keyword evidence="3" id="KW-1185">Reference proteome</keyword>
<feature type="region of interest" description="Disordered" evidence="1">
    <location>
        <begin position="146"/>
        <end position="261"/>
    </location>
</feature>
<evidence type="ECO:0000256" key="1">
    <source>
        <dbReference type="SAM" id="MobiDB-lite"/>
    </source>
</evidence>
<organism evidence="2 3">
    <name type="scientific">Lachnellula arida</name>
    <dbReference type="NCBI Taxonomy" id="1316785"/>
    <lineage>
        <taxon>Eukaryota</taxon>
        <taxon>Fungi</taxon>
        <taxon>Dikarya</taxon>
        <taxon>Ascomycota</taxon>
        <taxon>Pezizomycotina</taxon>
        <taxon>Leotiomycetes</taxon>
        <taxon>Helotiales</taxon>
        <taxon>Lachnaceae</taxon>
        <taxon>Lachnellula</taxon>
    </lineage>
</organism>
<feature type="compositionally biased region" description="Polar residues" evidence="1">
    <location>
        <begin position="200"/>
        <end position="237"/>
    </location>
</feature>
<dbReference type="EMBL" id="QGMF01000602">
    <property type="protein sequence ID" value="TVY14854.1"/>
    <property type="molecule type" value="Genomic_DNA"/>
</dbReference>
<dbReference type="OrthoDB" id="2530523at2759"/>
<gene>
    <name evidence="2" type="ORF">LARI1_G008293</name>
</gene>
<feature type="compositionally biased region" description="Basic residues" evidence="1">
    <location>
        <begin position="54"/>
        <end position="65"/>
    </location>
</feature>
<feature type="region of interest" description="Disordered" evidence="1">
    <location>
        <begin position="348"/>
        <end position="406"/>
    </location>
</feature>
<dbReference type="Proteomes" id="UP000469559">
    <property type="component" value="Unassembled WGS sequence"/>
</dbReference>
<accession>A0A8T9B4B2</accession>
<reference evidence="2 3" key="1">
    <citation type="submission" date="2018-05" db="EMBL/GenBank/DDBJ databases">
        <title>Whole genome sequencing for identification of molecular markers to develop diagnostic detection tools for the regulated plant pathogen Lachnellula willkommii.</title>
        <authorList>
            <person name="Giroux E."/>
            <person name="Bilodeau G."/>
        </authorList>
    </citation>
    <scope>NUCLEOTIDE SEQUENCE [LARGE SCALE GENOMIC DNA]</scope>
    <source>
        <strain evidence="2 3">CBS 203.66</strain>
    </source>
</reference>
<evidence type="ECO:0000313" key="2">
    <source>
        <dbReference type="EMBL" id="TVY14854.1"/>
    </source>
</evidence>
<dbReference type="AlphaFoldDB" id="A0A8T9B4B2"/>
<feature type="compositionally biased region" description="Low complexity" evidence="1">
    <location>
        <begin position="458"/>
        <end position="473"/>
    </location>
</feature>
<feature type="region of interest" description="Disordered" evidence="1">
    <location>
        <begin position="427"/>
        <end position="473"/>
    </location>
</feature>
<comment type="caution">
    <text evidence="2">The sequence shown here is derived from an EMBL/GenBank/DDBJ whole genome shotgun (WGS) entry which is preliminary data.</text>
</comment>
<feature type="compositionally biased region" description="Pro residues" evidence="1">
    <location>
        <begin position="12"/>
        <end position="21"/>
    </location>
</feature>
<protein>
    <submittedName>
        <fullName evidence="2">Uncharacterized protein</fullName>
    </submittedName>
</protein>
<sequence length="473" mass="51663">MYAPSYGYGPGNPTPFNPNGPAPHLNPHHHQQQQPGPGQQPHHMMYNPQQHQHQQQHHQQHHHHQQQYAVGGGPPQQSSPYGAAPGPGMGGDAGGMGMMPNSSMAHMGGVCSKQSLTSPLSTVPAYQTPYSTSPYGASIPTSSASNLPPNFMPTSSGAPSFPMNAPNMNQHQVQRMQPPPNSSTPTRASPFGGVPLGTPPNISQSQFSPPQSHNQTHLQTPNSNQQSQAGTIITPQTPNFPPGSQGGNAGGSIASPLSPGSEFREKERVTLLLDINQVLLMEAISLQASQAEAKKEETKENTGSPDGEKEKADKEKADKLKAASSREYVECMRRLQSNLAYLAAIADRSHKPSSQIPPHPAIMTAPSITSKPPLKFPFPDETETKEEDSDEKKKEKEEEPEDNRVEVLKDQYKKLQDLFPGVDFKKDAQMAAARQQASQKQADQQKMQNEMLRQKMMQAQQHQQQQQQQQIQN</sequence>
<feature type="compositionally biased region" description="Acidic residues" evidence="1">
    <location>
        <begin position="380"/>
        <end position="389"/>
    </location>
</feature>
<feature type="compositionally biased region" description="Basic and acidic residues" evidence="1">
    <location>
        <begin position="292"/>
        <end position="321"/>
    </location>
</feature>
<feature type="compositionally biased region" description="Basic and acidic residues" evidence="1">
    <location>
        <begin position="390"/>
        <end position="406"/>
    </location>
</feature>
<feature type="non-terminal residue" evidence="2">
    <location>
        <position position="1"/>
    </location>
</feature>
<feature type="compositionally biased region" description="Polar residues" evidence="1">
    <location>
        <begin position="146"/>
        <end position="158"/>
    </location>
</feature>
<feature type="compositionally biased region" description="Low complexity" evidence="1">
    <location>
        <begin position="75"/>
        <end position="84"/>
    </location>
</feature>
<feature type="compositionally biased region" description="Low complexity" evidence="1">
    <location>
        <begin position="32"/>
        <end position="53"/>
    </location>
</feature>
<evidence type="ECO:0000313" key="3">
    <source>
        <dbReference type="Proteomes" id="UP000469559"/>
    </source>
</evidence>